<protein>
    <submittedName>
        <fullName evidence="2">Uncharacterized protein</fullName>
    </submittedName>
</protein>
<keyword evidence="1" id="KW-0472">Membrane</keyword>
<dbReference type="RefSeq" id="WP_037546471.1">
    <property type="nucleotide sequence ID" value="NZ_JNUP01000045.1"/>
</dbReference>
<evidence type="ECO:0000313" key="2">
    <source>
        <dbReference type="EMBL" id="KGE73133.1"/>
    </source>
</evidence>
<comment type="caution">
    <text evidence="2">The sequence shown here is derived from an EMBL/GenBank/DDBJ whole genome shotgun (WGS) entry which is preliminary data.</text>
</comment>
<organism evidence="2 3">
    <name type="scientific">Spirochaeta lutea</name>
    <dbReference type="NCBI Taxonomy" id="1480694"/>
    <lineage>
        <taxon>Bacteria</taxon>
        <taxon>Pseudomonadati</taxon>
        <taxon>Spirochaetota</taxon>
        <taxon>Spirochaetia</taxon>
        <taxon>Spirochaetales</taxon>
        <taxon>Spirochaetaceae</taxon>
        <taxon>Spirochaeta</taxon>
    </lineage>
</organism>
<sequence>MDVSDYKKQFEALPTPILQQRETEIDQLLPEAQQALKEVLTQRLVGEVQEENASTEADKPEDSFLAGLLWVLGVLTIVGGFFGGVLVMVEESIMAWEFGLIFGVGVMLGGLAQGVIMMGLSKILKNQIGVRK</sequence>
<reference evidence="2 3" key="1">
    <citation type="submission" date="2014-05" db="EMBL/GenBank/DDBJ databases">
        <title>De novo Genome Sequence of Spirocheata sp.</title>
        <authorList>
            <person name="Shivani Y."/>
            <person name="Subhash Y."/>
            <person name="Tushar L."/>
            <person name="Sasikala C."/>
            <person name="Ramana C.V."/>
        </authorList>
    </citation>
    <scope>NUCLEOTIDE SEQUENCE [LARGE SCALE GENOMIC DNA]</scope>
    <source>
        <strain evidence="2 3">JC230</strain>
    </source>
</reference>
<keyword evidence="1" id="KW-1133">Transmembrane helix</keyword>
<feature type="transmembrane region" description="Helical" evidence="1">
    <location>
        <begin position="100"/>
        <end position="124"/>
    </location>
</feature>
<evidence type="ECO:0000313" key="3">
    <source>
        <dbReference type="Proteomes" id="UP000029692"/>
    </source>
</evidence>
<dbReference type="AlphaFoldDB" id="A0A098R0B5"/>
<dbReference type="EMBL" id="JNUP01000045">
    <property type="protein sequence ID" value="KGE73133.1"/>
    <property type="molecule type" value="Genomic_DNA"/>
</dbReference>
<accession>A0A098R0B5</accession>
<gene>
    <name evidence="2" type="ORF">DC28_04905</name>
</gene>
<feature type="transmembrane region" description="Helical" evidence="1">
    <location>
        <begin position="64"/>
        <end position="88"/>
    </location>
</feature>
<name>A0A098R0B5_9SPIO</name>
<dbReference type="STRING" id="1480694.DC28_04905"/>
<dbReference type="Proteomes" id="UP000029692">
    <property type="component" value="Unassembled WGS sequence"/>
</dbReference>
<proteinExistence type="predicted"/>
<keyword evidence="1" id="KW-0812">Transmembrane</keyword>
<evidence type="ECO:0000256" key="1">
    <source>
        <dbReference type="SAM" id="Phobius"/>
    </source>
</evidence>
<keyword evidence="3" id="KW-1185">Reference proteome</keyword>